<evidence type="ECO:0000313" key="3">
    <source>
        <dbReference type="EMBL" id="PPQ69772.1"/>
    </source>
</evidence>
<reference evidence="3 4" key="1">
    <citation type="journal article" date="2018" name="Evol. Lett.">
        <title>Horizontal gene cluster transfer increased hallucinogenic mushroom diversity.</title>
        <authorList>
            <person name="Reynolds H.T."/>
            <person name="Vijayakumar V."/>
            <person name="Gluck-Thaler E."/>
            <person name="Korotkin H.B."/>
            <person name="Matheny P.B."/>
            <person name="Slot J.C."/>
        </authorList>
    </citation>
    <scope>NUCLEOTIDE SEQUENCE [LARGE SCALE GENOMIC DNA]</scope>
    <source>
        <strain evidence="3 4">2631</strain>
    </source>
</reference>
<name>A0A409VU21_PSICY</name>
<dbReference type="Pfam" id="PF24016">
    <property type="entry name" value="DUF7330"/>
    <property type="match status" value="1"/>
</dbReference>
<protein>
    <recommendedName>
        <fullName evidence="2">DUF7330 domain-containing protein</fullName>
    </recommendedName>
</protein>
<dbReference type="EMBL" id="NHYD01003924">
    <property type="protein sequence ID" value="PPQ69772.1"/>
    <property type="molecule type" value="Genomic_DNA"/>
</dbReference>
<evidence type="ECO:0000313" key="4">
    <source>
        <dbReference type="Proteomes" id="UP000283269"/>
    </source>
</evidence>
<evidence type="ECO:0000256" key="1">
    <source>
        <dbReference type="SAM" id="MobiDB-lite"/>
    </source>
</evidence>
<feature type="domain" description="DUF7330" evidence="2">
    <location>
        <begin position="72"/>
        <end position="244"/>
    </location>
</feature>
<dbReference type="Proteomes" id="UP000283269">
    <property type="component" value="Unassembled WGS sequence"/>
</dbReference>
<organism evidence="3 4">
    <name type="scientific">Psilocybe cyanescens</name>
    <dbReference type="NCBI Taxonomy" id="93625"/>
    <lineage>
        <taxon>Eukaryota</taxon>
        <taxon>Fungi</taxon>
        <taxon>Dikarya</taxon>
        <taxon>Basidiomycota</taxon>
        <taxon>Agaricomycotina</taxon>
        <taxon>Agaricomycetes</taxon>
        <taxon>Agaricomycetidae</taxon>
        <taxon>Agaricales</taxon>
        <taxon>Agaricineae</taxon>
        <taxon>Strophariaceae</taxon>
        <taxon>Psilocybe</taxon>
    </lineage>
</organism>
<feature type="region of interest" description="Disordered" evidence="1">
    <location>
        <begin position="1"/>
        <end position="32"/>
    </location>
</feature>
<dbReference type="InParanoid" id="A0A409VU21"/>
<dbReference type="InterPro" id="IPR055754">
    <property type="entry name" value="DUF7330"/>
</dbReference>
<sequence>MTPPKDAGPSKNTTVATNPDFIDRPPPAYSDNFLIPETASRNPLQVPNVRGHYHQSNVTVNSQTPPPSADQVHIFERHHDIKGTFFIDPLIMAYQRKGKRKSKKDLPHASFRSRKGSVELELATTGDIQRAPKANISVSSRSGSIKITLLPMPLSRPRMGLDVNTDHGNVALFIPEGYSGVVHLRTKKGEIEILPALATYIKIVKSSNRETIFMIGTQNNLYELDNSREASFCQVDTRTGRIVIGLSGRDHYQAPIGFWKRLGGYLGIGGEGSAASSEKGFSD</sequence>
<keyword evidence="4" id="KW-1185">Reference proteome</keyword>
<evidence type="ECO:0000259" key="2">
    <source>
        <dbReference type="Pfam" id="PF24016"/>
    </source>
</evidence>
<accession>A0A409VU21</accession>
<dbReference type="AlphaFoldDB" id="A0A409VU21"/>
<proteinExistence type="predicted"/>
<gene>
    <name evidence="3" type="ORF">CVT25_009756</name>
</gene>
<comment type="caution">
    <text evidence="3">The sequence shown here is derived from an EMBL/GenBank/DDBJ whole genome shotgun (WGS) entry which is preliminary data.</text>
</comment>
<dbReference type="OrthoDB" id="2593559at2759"/>